<keyword evidence="2" id="KW-0004">4Fe-4S</keyword>
<dbReference type="GO" id="GO:0003824">
    <property type="term" value="F:catalytic activity"/>
    <property type="evidence" value="ECO:0007669"/>
    <property type="project" value="InterPro"/>
</dbReference>
<evidence type="ECO:0000256" key="1">
    <source>
        <dbReference type="ARBA" id="ARBA00001966"/>
    </source>
</evidence>
<evidence type="ECO:0000256" key="6">
    <source>
        <dbReference type="ARBA" id="ARBA00023014"/>
    </source>
</evidence>
<keyword evidence="5" id="KW-0408">Iron</keyword>
<dbReference type="SFLD" id="SFLDG01067">
    <property type="entry name" value="SPASM/twitch_domain_containing"/>
    <property type="match status" value="1"/>
</dbReference>
<reference evidence="8" key="1">
    <citation type="journal article" date="2020" name="mSystems">
        <title>Genome- and Community-Level Interaction Insights into Carbon Utilization and Element Cycling Functions of Hydrothermarchaeota in Hydrothermal Sediment.</title>
        <authorList>
            <person name="Zhou Z."/>
            <person name="Liu Y."/>
            <person name="Xu W."/>
            <person name="Pan J."/>
            <person name="Luo Z.H."/>
            <person name="Li M."/>
        </authorList>
    </citation>
    <scope>NUCLEOTIDE SEQUENCE [LARGE SCALE GENOMIC DNA]</scope>
    <source>
        <strain evidence="8">SpSt-1182</strain>
    </source>
</reference>
<dbReference type="Pfam" id="PF04055">
    <property type="entry name" value="Radical_SAM"/>
    <property type="match status" value="1"/>
</dbReference>
<gene>
    <name evidence="8" type="ORF">ENN51_04965</name>
</gene>
<evidence type="ECO:0000256" key="3">
    <source>
        <dbReference type="ARBA" id="ARBA00022691"/>
    </source>
</evidence>
<protein>
    <submittedName>
        <fullName evidence="8">Radical SAM protein</fullName>
    </submittedName>
</protein>
<evidence type="ECO:0000256" key="5">
    <source>
        <dbReference type="ARBA" id="ARBA00023004"/>
    </source>
</evidence>
<dbReference type="InterPro" id="IPR013785">
    <property type="entry name" value="Aldolase_TIM"/>
</dbReference>
<dbReference type="GO" id="GO:0051539">
    <property type="term" value="F:4 iron, 4 sulfur cluster binding"/>
    <property type="evidence" value="ECO:0007669"/>
    <property type="project" value="UniProtKB-KW"/>
</dbReference>
<evidence type="ECO:0000259" key="7">
    <source>
        <dbReference type="PROSITE" id="PS51918"/>
    </source>
</evidence>
<evidence type="ECO:0000313" key="8">
    <source>
        <dbReference type="EMBL" id="HDQ99620.1"/>
    </source>
</evidence>
<dbReference type="SUPFAM" id="SSF102114">
    <property type="entry name" value="Radical SAM enzymes"/>
    <property type="match status" value="1"/>
</dbReference>
<comment type="caution">
    <text evidence="8">The sequence shown here is derived from an EMBL/GenBank/DDBJ whole genome shotgun (WGS) entry which is preliminary data.</text>
</comment>
<name>A0A7V0XFF8_UNCW3</name>
<dbReference type="SMART" id="SM00729">
    <property type="entry name" value="Elp3"/>
    <property type="match status" value="1"/>
</dbReference>
<accession>A0A7V0XFF8</accession>
<dbReference type="Proteomes" id="UP000885672">
    <property type="component" value="Unassembled WGS sequence"/>
</dbReference>
<dbReference type="InterPro" id="IPR007197">
    <property type="entry name" value="rSAM"/>
</dbReference>
<dbReference type="PANTHER" id="PTHR43787:SF11">
    <property type="entry name" value="UPF0026 PROTEIN SLR1464"/>
    <property type="match status" value="1"/>
</dbReference>
<keyword evidence="6" id="KW-0411">Iron-sulfur</keyword>
<dbReference type="InterPro" id="IPR006638">
    <property type="entry name" value="Elp3/MiaA/NifB-like_rSAM"/>
</dbReference>
<evidence type="ECO:0000256" key="2">
    <source>
        <dbReference type="ARBA" id="ARBA00022485"/>
    </source>
</evidence>
<dbReference type="Gene3D" id="3.20.20.70">
    <property type="entry name" value="Aldolase class I"/>
    <property type="match status" value="1"/>
</dbReference>
<feature type="domain" description="Radical SAM core" evidence="7">
    <location>
        <begin position="14"/>
        <end position="247"/>
    </location>
</feature>
<comment type="cofactor">
    <cofactor evidence="1">
        <name>[4Fe-4S] cluster</name>
        <dbReference type="ChEBI" id="CHEBI:49883"/>
    </cofactor>
</comment>
<dbReference type="InterPro" id="IPR058240">
    <property type="entry name" value="rSAM_sf"/>
</dbReference>
<dbReference type="GO" id="GO:0046872">
    <property type="term" value="F:metal ion binding"/>
    <property type="evidence" value="ECO:0007669"/>
    <property type="project" value="UniProtKB-KW"/>
</dbReference>
<dbReference type="CDD" id="cd01335">
    <property type="entry name" value="Radical_SAM"/>
    <property type="match status" value="1"/>
</dbReference>
<dbReference type="PROSITE" id="PS51918">
    <property type="entry name" value="RADICAL_SAM"/>
    <property type="match status" value="1"/>
</dbReference>
<dbReference type="SFLD" id="SFLDS00029">
    <property type="entry name" value="Radical_SAM"/>
    <property type="match status" value="1"/>
</dbReference>
<sequence length="317" mass="35865">MLRRSFVYGPVPSRRLGLSLGVSIVPPKTCTIDCIYCQCGRTTRRTLDRESFYPVEEVISQVRAAVAAHRVEFITFSGEGEPTLNRDIGRIIRRLKDEFSIPVAVLTNGTLLTDPAVRRALYPADLVVPSLDAADERNFARVNRHHPGLNVANVIRGLVTFRRHYRGKLWLEVMLVKNINDSPEHLVMLRRAAEDIGPDRVHLNTVARPPAVRRARPLSDDDLAQVQKLFGSRCEIADSPLRRRQRRFHGDPAAAIIELARRRPVTPADITRSLGVDSAELPKLLARLTRAHRLRRVEFWGKVFYEARRSPADTARG</sequence>
<dbReference type="SFLD" id="SFLDG01083">
    <property type="entry name" value="Uncharacterised_Radical_SAM_Su"/>
    <property type="match status" value="1"/>
</dbReference>
<keyword evidence="4" id="KW-0479">Metal-binding</keyword>
<evidence type="ECO:0000256" key="4">
    <source>
        <dbReference type="ARBA" id="ARBA00022723"/>
    </source>
</evidence>
<organism evidence="8">
    <name type="scientific">candidate division WOR-3 bacterium</name>
    <dbReference type="NCBI Taxonomy" id="2052148"/>
    <lineage>
        <taxon>Bacteria</taxon>
        <taxon>Bacteria division WOR-3</taxon>
    </lineage>
</organism>
<keyword evidence="3" id="KW-0949">S-adenosyl-L-methionine</keyword>
<proteinExistence type="predicted"/>
<dbReference type="InterPro" id="IPR040084">
    <property type="entry name" value="GTPase_Obg"/>
</dbReference>
<dbReference type="PANTHER" id="PTHR43787">
    <property type="entry name" value="FEMO COFACTOR BIOSYNTHESIS PROTEIN NIFB-RELATED"/>
    <property type="match status" value="1"/>
</dbReference>
<dbReference type="AlphaFoldDB" id="A0A7V0XFF8"/>
<dbReference type="EMBL" id="DSBX01000191">
    <property type="protein sequence ID" value="HDQ99620.1"/>
    <property type="molecule type" value="Genomic_DNA"/>
</dbReference>